<dbReference type="Proteomes" id="UP000250079">
    <property type="component" value="Chromosome"/>
</dbReference>
<keyword evidence="3" id="KW-1185">Reference proteome</keyword>
<dbReference type="RefSeq" id="WP_205737818.1">
    <property type="nucleotide sequence ID" value="NZ_CP018632.1"/>
</dbReference>
<feature type="region of interest" description="Disordered" evidence="1">
    <location>
        <begin position="205"/>
        <end position="251"/>
    </location>
</feature>
<evidence type="ECO:0000313" key="3">
    <source>
        <dbReference type="Proteomes" id="UP000250079"/>
    </source>
</evidence>
<evidence type="ECO:0000313" key="2">
    <source>
        <dbReference type="EMBL" id="ASJ76611.1"/>
    </source>
</evidence>
<organism evidence="2 3">
    <name type="scientific">Granulosicoccus antarcticus IMCC3135</name>
    <dbReference type="NCBI Taxonomy" id="1192854"/>
    <lineage>
        <taxon>Bacteria</taxon>
        <taxon>Pseudomonadati</taxon>
        <taxon>Pseudomonadota</taxon>
        <taxon>Gammaproteobacteria</taxon>
        <taxon>Chromatiales</taxon>
        <taxon>Granulosicoccaceae</taxon>
        <taxon>Granulosicoccus</taxon>
    </lineage>
</organism>
<feature type="compositionally biased region" description="Polar residues" evidence="1">
    <location>
        <begin position="230"/>
        <end position="251"/>
    </location>
</feature>
<proteinExistence type="predicted"/>
<dbReference type="KEGG" id="gai:IMCC3135_32830"/>
<gene>
    <name evidence="2" type="ORF">IMCC3135_32830</name>
</gene>
<accession>A0A2Z2P211</accession>
<reference evidence="2 3" key="1">
    <citation type="submission" date="2016-12" db="EMBL/GenBank/DDBJ databases">
        <authorList>
            <person name="Song W.-J."/>
            <person name="Kurnit D.M."/>
        </authorList>
    </citation>
    <scope>NUCLEOTIDE SEQUENCE [LARGE SCALE GENOMIC DNA]</scope>
    <source>
        <strain evidence="2 3">IMCC3135</strain>
    </source>
</reference>
<evidence type="ECO:0000256" key="1">
    <source>
        <dbReference type="SAM" id="MobiDB-lite"/>
    </source>
</evidence>
<name>A0A2Z2P211_9GAMM</name>
<dbReference type="EMBL" id="CP018632">
    <property type="protein sequence ID" value="ASJ76611.1"/>
    <property type="molecule type" value="Genomic_DNA"/>
</dbReference>
<sequence length="251" mass="28015">MSNIAGKAYAMNVITPIRSRYSFINRWLFGKATKTPAALLGLVTLSLIHYARWVIIPRNSFPHLDASQPKEELNYDYMIFQSNFNGSWAQYVDSFTFAIPAGLDLFWKWNVRYPKSVPLTPFHDYIRHNQIDTCHYYSAYPMAASNDVKSAKVLKQALCDFDKASAGKPADEFLTDYHALLNAMQLHLGEMRPTPVVSMAAQAVKDRHSGTPEKVQGFKGANDSAEPVENSASSRTPPAAPLSSTDAPEYS</sequence>
<protein>
    <submittedName>
        <fullName evidence="2">Uncharacterized protein</fullName>
    </submittedName>
</protein>
<dbReference type="AlphaFoldDB" id="A0A2Z2P211"/>